<feature type="signal peptide" evidence="2">
    <location>
        <begin position="1"/>
        <end position="20"/>
    </location>
</feature>
<evidence type="ECO:0000313" key="4">
    <source>
        <dbReference type="Proteomes" id="UP000050509"/>
    </source>
</evidence>
<evidence type="ECO:0000256" key="1">
    <source>
        <dbReference type="SAM" id="Phobius"/>
    </source>
</evidence>
<feature type="chain" id="PRO_5006156262" description="CARDB domain-containing protein" evidence="2">
    <location>
        <begin position="21"/>
        <end position="836"/>
    </location>
</feature>
<keyword evidence="4" id="KW-1185">Reference proteome</keyword>
<keyword evidence="1" id="KW-1133">Transmembrane helix</keyword>
<organism evidence="3 4">
    <name type="scientific">Kouleothrix aurantiaca</name>
    <dbReference type="NCBI Taxonomy" id="186479"/>
    <lineage>
        <taxon>Bacteria</taxon>
        <taxon>Bacillati</taxon>
        <taxon>Chloroflexota</taxon>
        <taxon>Chloroflexia</taxon>
        <taxon>Chloroflexales</taxon>
        <taxon>Roseiflexineae</taxon>
        <taxon>Roseiflexaceae</taxon>
        <taxon>Kouleothrix</taxon>
    </lineage>
</organism>
<comment type="caution">
    <text evidence="3">The sequence shown here is derived from an EMBL/GenBank/DDBJ whole genome shotgun (WGS) entry which is preliminary data.</text>
</comment>
<dbReference type="EMBL" id="LJCR01000155">
    <property type="protein sequence ID" value="KPV53894.1"/>
    <property type="molecule type" value="Genomic_DNA"/>
</dbReference>
<keyword evidence="1" id="KW-0472">Membrane</keyword>
<gene>
    <name evidence="3" type="ORF">SE17_06980</name>
</gene>
<evidence type="ECO:0008006" key="5">
    <source>
        <dbReference type="Google" id="ProtNLM"/>
    </source>
</evidence>
<proteinExistence type="predicted"/>
<reference evidence="3 4" key="1">
    <citation type="submission" date="2015-09" db="EMBL/GenBank/DDBJ databases">
        <title>Draft genome sequence of Kouleothrix aurantiaca JCM 19913.</title>
        <authorList>
            <person name="Hemp J."/>
        </authorList>
    </citation>
    <scope>NUCLEOTIDE SEQUENCE [LARGE SCALE GENOMIC DNA]</scope>
    <source>
        <strain evidence="3 4">COM-B</strain>
    </source>
</reference>
<dbReference type="AlphaFoldDB" id="A0A0P9DK79"/>
<evidence type="ECO:0000313" key="3">
    <source>
        <dbReference type="EMBL" id="KPV53894.1"/>
    </source>
</evidence>
<sequence length="836" mass="92190">MQLLAIGLLLASGVFWPSLADRALAAPAFAGGDVVQEDVDQDGRPDITIIQASFSTNRDLVRVYDGGDNMRASAKWQQATDFADYTWVFDYAGDGTAQLIIRFSTTGTTTTATLYTDQNKNGRVEYEADGSAIRILEPGFSPFQAVVEGDWTLPNGDLNWNVRFSTDGPFIYFLNGHNVSDYWSRSGYFVADGKPDAELAFADADHDGIPEYGIYRVVTPTPSGEGAPRTQAWANEGRHRPQQPTNTIFWPFLTTKDVQGIDQQRGIGIGTGNYFDSAPFISYSFNAAGIRLMAFQGYPIEQGYHINTLQYFSYNDMNYANFENAMGYYDLAGDKDNVPELHIRNRYFDRDDIYNDYVSAPTEEIRYSWNQSNDVGFAWDYKLGLVGHNEITETNEIADFTYNGISYQKLPGWVTSNTWDYATFVAREGAQFQSTEGIYAWAPLERFYDGSTATLAHYVAGETVLDIRNAFPSADPGWRGDFAPELGAQARLYFSPVDHKLHLMNAQGGVWQIDDASRIHYANLGSGPYLDQLTYTREITGAQAFTITRQLDIAPGHLLYSDEQGIELRQARVASSLFETLPPTNHAEWQALGEKPEQNRGDTAPGDLHAMLAQFAGPTQRIAGATVRDYRPTSDSGFRFVLDLRANFSAEGADLIGVRGLQSGAYAVEYNGSFHVSPLTPPSIQAHASAAQLTQWQASTIQVALDNRGLEDVRGAVVEFVATQPGEEPTAVTSRTLDLLAGVPAEVDLPWTPDTAGEWSAYVQVRGPDGQELSNKALHYDIAAANATPQDVIRASVPPAIAIVAALSLVCMAILGTMIFWRQLSLARRKRASYEN</sequence>
<evidence type="ECO:0000256" key="2">
    <source>
        <dbReference type="SAM" id="SignalP"/>
    </source>
</evidence>
<dbReference type="Proteomes" id="UP000050509">
    <property type="component" value="Unassembled WGS sequence"/>
</dbReference>
<protein>
    <recommendedName>
        <fullName evidence="5">CARDB domain-containing protein</fullName>
    </recommendedName>
</protein>
<name>A0A0P9DK79_9CHLR</name>
<accession>A0A0P9DK79</accession>
<keyword evidence="1" id="KW-0812">Transmembrane</keyword>
<feature type="transmembrane region" description="Helical" evidence="1">
    <location>
        <begin position="800"/>
        <end position="821"/>
    </location>
</feature>
<keyword evidence="2" id="KW-0732">Signal</keyword>